<dbReference type="SUPFAM" id="SSF55931">
    <property type="entry name" value="Glutamine synthetase/guanido kinase"/>
    <property type="match status" value="1"/>
</dbReference>
<gene>
    <name evidence="7" type="ORF">BZL30_0843</name>
</gene>
<dbReference type="Pfam" id="PF02934">
    <property type="entry name" value="GatB_N"/>
    <property type="match status" value="1"/>
</dbReference>
<evidence type="ECO:0000256" key="4">
    <source>
        <dbReference type="ARBA" id="ARBA00022840"/>
    </source>
</evidence>
<dbReference type="GO" id="GO:0006412">
    <property type="term" value="P:translation"/>
    <property type="evidence" value="ECO:0007669"/>
    <property type="project" value="UniProtKB-KW"/>
</dbReference>
<evidence type="ECO:0000256" key="5">
    <source>
        <dbReference type="ARBA" id="ARBA00022917"/>
    </source>
</evidence>
<dbReference type="GO" id="GO:0050567">
    <property type="term" value="F:glutaminyl-tRNA synthase (glutamine-hydrolyzing) activity"/>
    <property type="evidence" value="ECO:0007669"/>
    <property type="project" value="TreeGrafter"/>
</dbReference>
<dbReference type="InterPro" id="IPR006075">
    <property type="entry name" value="Asn/Gln-tRNA_Trfase_suB/E_cat"/>
</dbReference>
<evidence type="ECO:0000313" key="7">
    <source>
        <dbReference type="EMBL" id="OOK82354.1"/>
    </source>
</evidence>
<name>A0A1V3XT00_MYCKA</name>
<dbReference type="Proteomes" id="UP000189229">
    <property type="component" value="Unassembled WGS sequence"/>
</dbReference>
<dbReference type="GO" id="GO:0070681">
    <property type="term" value="P:glutaminyl-tRNAGln biosynthesis via transamidation"/>
    <property type="evidence" value="ECO:0007669"/>
    <property type="project" value="TreeGrafter"/>
</dbReference>
<dbReference type="EMBL" id="MVBM01000001">
    <property type="protein sequence ID" value="OOK82354.1"/>
    <property type="molecule type" value="Genomic_DNA"/>
</dbReference>
<dbReference type="PANTHER" id="PTHR11659:SF0">
    <property type="entry name" value="GLUTAMYL-TRNA(GLN) AMIDOTRANSFERASE SUBUNIT B, MITOCHONDRIAL"/>
    <property type="match status" value="1"/>
</dbReference>
<dbReference type="InterPro" id="IPR014746">
    <property type="entry name" value="Gln_synth/guanido_kin_cat_dom"/>
</dbReference>
<evidence type="ECO:0000256" key="1">
    <source>
        <dbReference type="ARBA" id="ARBA00016923"/>
    </source>
</evidence>
<keyword evidence="5" id="KW-0648">Protein biosynthesis</keyword>
<keyword evidence="3" id="KW-0547">Nucleotide-binding</keyword>
<evidence type="ECO:0000259" key="6">
    <source>
        <dbReference type="Pfam" id="PF02934"/>
    </source>
</evidence>
<protein>
    <recommendedName>
        <fullName evidence="1">Aspartyl/glutamyl-tRNA(Asn/Gln) amidotransferase subunit B</fullName>
    </recommendedName>
</protein>
<dbReference type="InterPro" id="IPR017959">
    <property type="entry name" value="Asn/Gln-tRNA_amidoTrfase_suB/E"/>
</dbReference>
<evidence type="ECO:0000256" key="2">
    <source>
        <dbReference type="ARBA" id="ARBA00022598"/>
    </source>
</evidence>
<accession>A0A1V3XT00</accession>
<sequence length="84" mass="8807">MTAAARASGADLLDFDDVVARFDPVLGLEVHVELSTATKMFCGCATAFGAEPNTQVCPVCLGCPVRCPCSTGPRSSRRSASAWR</sequence>
<reference evidence="7 8" key="1">
    <citation type="submission" date="2017-02" db="EMBL/GenBank/DDBJ databases">
        <title>Complete genome sequences of Mycobacterium kansasii strains isolated from rhesus macaques.</title>
        <authorList>
            <person name="Panda A."/>
            <person name="Nagaraj S."/>
            <person name="Zhao X."/>
            <person name="Tettelin H."/>
            <person name="Detolla L.J."/>
        </authorList>
    </citation>
    <scope>NUCLEOTIDE SEQUENCE [LARGE SCALE GENOMIC DNA]</scope>
    <source>
        <strain evidence="7 8">11-3813</strain>
    </source>
</reference>
<feature type="domain" description="Aspartyl/Glutamyl-tRNA(Gln) amidotransferase subunit B/E catalytic" evidence="6">
    <location>
        <begin position="25"/>
        <end position="68"/>
    </location>
</feature>
<comment type="caution">
    <text evidence="7">The sequence shown here is derived from an EMBL/GenBank/DDBJ whole genome shotgun (WGS) entry which is preliminary data.</text>
</comment>
<dbReference type="GO" id="GO:0005524">
    <property type="term" value="F:ATP binding"/>
    <property type="evidence" value="ECO:0007669"/>
    <property type="project" value="UniProtKB-KW"/>
</dbReference>
<evidence type="ECO:0000256" key="3">
    <source>
        <dbReference type="ARBA" id="ARBA00022741"/>
    </source>
</evidence>
<keyword evidence="2" id="KW-0436">Ligase</keyword>
<evidence type="ECO:0000313" key="8">
    <source>
        <dbReference type="Proteomes" id="UP000189229"/>
    </source>
</evidence>
<keyword evidence="4" id="KW-0067">ATP-binding</keyword>
<proteinExistence type="predicted"/>
<dbReference type="PANTHER" id="PTHR11659">
    <property type="entry name" value="GLUTAMYL-TRNA GLN AMIDOTRANSFERASE SUBUNIT B MITOCHONDRIAL AND PROKARYOTIC PET112-RELATED"/>
    <property type="match status" value="1"/>
</dbReference>
<organism evidence="7 8">
    <name type="scientific">Mycobacterium kansasii</name>
    <dbReference type="NCBI Taxonomy" id="1768"/>
    <lineage>
        <taxon>Bacteria</taxon>
        <taxon>Bacillati</taxon>
        <taxon>Actinomycetota</taxon>
        <taxon>Actinomycetes</taxon>
        <taxon>Mycobacteriales</taxon>
        <taxon>Mycobacteriaceae</taxon>
        <taxon>Mycobacterium</taxon>
    </lineage>
</organism>
<dbReference type="AlphaFoldDB" id="A0A1V3XT00"/>